<evidence type="ECO:0000256" key="4">
    <source>
        <dbReference type="ARBA" id="ARBA00022679"/>
    </source>
</evidence>
<gene>
    <name evidence="8" type="ORF">COW57_04200</name>
</gene>
<reference evidence="9" key="1">
    <citation type="submission" date="2017-09" db="EMBL/GenBank/DDBJ databases">
        <title>Depth-based differentiation of microbial function through sediment-hosted aquifers and enrichment of novel symbionts in the deep terrestrial subsurface.</title>
        <authorList>
            <person name="Probst A.J."/>
            <person name="Ladd B."/>
            <person name="Jarett J.K."/>
            <person name="Geller-Mcgrath D.E."/>
            <person name="Sieber C.M.K."/>
            <person name="Emerson J.B."/>
            <person name="Anantharaman K."/>
            <person name="Thomas B.C."/>
            <person name="Malmstrom R."/>
            <person name="Stieglmeier M."/>
            <person name="Klingl A."/>
            <person name="Woyke T."/>
            <person name="Ryan C.M."/>
            <person name="Banfield J.F."/>
        </authorList>
    </citation>
    <scope>NUCLEOTIDE SEQUENCE [LARGE SCALE GENOMIC DNA]</scope>
</reference>
<dbReference type="SMART" id="SM00562">
    <property type="entry name" value="NDK"/>
    <property type="match status" value="1"/>
</dbReference>
<evidence type="ECO:0000256" key="5">
    <source>
        <dbReference type="ARBA" id="ARBA00022777"/>
    </source>
</evidence>
<dbReference type="EC" id="2.7.4.6" evidence="3"/>
<evidence type="ECO:0000259" key="7">
    <source>
        <dbReference type="SMART" id="SM00562"/>
    </source>
</evidence>
<keyword evidence="4 8" id="KW-0808">Transferase</keyword>
<dbReference type="SUPFAM" id="SSF54919">
    <property type="entry name" value="Nucleoside diphosphate kinase, NDK"/>
    <property type="match status" value="1"/>
</dbReference>
<evidence type="ECO:0000313" key="9">
    <source>
        <dbReference type="Proteomes" id="UP000228762"/>
    </source>
</evidence>
<evidence type="ECO:0000256" key="3">
    <source>
        <dbReference type="ARBA" id="ARBA00012966"/>
    </source>
</evidence>
<dbReference type="InterPro" id="IPR034907">
    <property type="entry name" value="NDK-like_dom"/>
</dbReference>
<comment type="similarity">
    <text evidence="2 6">Belongs to the NDK family.</text>
</comment>
<dbReference type="GO" id="GO:0004550">
    <property type="term" value="F:nucleoside diphosphate kinase activity"/>
    <property type="evidence" value="ECO:0007669"/>
    <property type="project" value="UniProtKB-EC"/>
</dbReference>
<sequence length="116" mass="12966">MNLEKTLLIIKPDAVKRGLIGVIIETFERSGLKLMAAKMVRPKGDVIKNHYPGTSEWITEMGNKTLASFKQAGTDVKKIMGTDEPLKLGTFVYDRLVKYWQEGPIVVMIFEGPNAV</sequence>
<dbReference type="Pfam" id="PF00334">
    <property type="entry name" value="NDK"/>
    <property type="match status" value="1"/>
</dbReference>
<dbReference type="Gene3D" id="3.30.70.141">
    <property type="entry name" value="Nucleoside diphosphate kinase-like domain"/>
    <property type="match status" value="1"/>
</dbReference>
<dbReference type="Proteomes" id="UP000228762">
    <property type="component" value="Unassembled WGS sequence"/>
</dbReference>
<comment type="caution">
    <text evidence="6">Lacks conserved residue(s) required for the propagation of feature annotation.</text>
</comment>
<protein>
    <recommendedName>
        <fullName evidence="3">nucleoside-diphosphate kinase</fullName>
        <ecNumber evidence="3">2.7.4.6</ecNumber>
    </recommendedName>
</protein>
<dbReference type="PANTHER" id="PTHR11349">
    <property type="entry name" value="NUCLEOSIDE DIPHOSPHATE KINASE"/>
    <property type="match status" value="1"/>
</dbReference>
<dbReference type="EMBL" id="PFEV01000198">
    <property type="protein sequence ID" value="PIV70639.1"/>
    <property type="molecule type" value="Genomic_DNA"/>
</dbReference>
<feature type="non-terminal residue" evidence="8">
    <location>
        <position position="116"/>
    </location>
</feature>
<evidence type="ECO:0000256" key="2">
    <source>
        <dbReference type="ARBA" id="ARBA00008142"/>
    </source>
</evidence>
<accession>A0A2M7EJ86</accession>
<feature type="domain" description="Nucleoside diphosphate kinase-like" evidence="7">
    <location>
        <begin position="3"/>
        <end position="108"/>
    </location>
</feature>
<comment type="cofactor">
    <cofactor evidence="1">
        <name>Mg(2+)</name>
        <dbReference type="ChEBI" id="CHEBI:18420"/>
    </cofactor>
</comment>
<dbReference type="PROSITE" id="PS51374">
    <property type="entry name" value="NDPK_LIKE"/>
    <property type="match status" value="1"/>
</dbReference>
<evidence type="ECO:0000256" key="6">
    <source>
        <dbReference type="PROSITE-ProRule" id="PRU00706"/>
    </source>
</evidence>
<proteinExistence type="inferred from homology"/>
<comment type="caution">
    <text evidence="8">The sequence shown here is derived from an EMBL/GenBank/DDBJ whole genome shotgun (WGS) entry which is preliminary data.</text>
</comment>
<name>A0A2M7EJ86_9BACT</name>
<dbReference type="InterPro" id="IPR036850">
    <property type="entry name" value="NDK-like_dom_sf"/>
</dbReference>
<evidence type="ECO:0000256" key="1">
    <source>
        <dbReference type="ARBA" id="ARBA00001946"/>
    </source>
</evidence>
<dbReference type="AlphaFoldDB" id="A0A2M7EJ86"/>
<evidence type="ECO:0000313" key="8">
    <source>
        <dbReference type="EMBL" id="PIV70639.1"/>
    </source>
</evidence>
<keyword evidence="5 8" id="KW-0418">Kinase</keyword>
<organism evidence="8 9">
    <name type="scientific">Candidatus Roizmanbacteria bacterium CG17_big_fil_post_rev_8_21_14_2_50_39_7</name>
    <dbReference type="NCBI Taxonomy" id="1974858"/>
    <lineage>
        <taxon>Bacteria</taxon>
        <taxon>Candidatus Roizmaniibacteriota</taxon>
    </lineage>
</organism>